<protein>
    <recommendedName>
        <fullName evidence="5">Lipoprotein</fullName>
    </recommendedName>
</protein>
<sequence length="117" mass="12829">MDSKLLIVAAAGLSLASCAGRSDLNLITRTSQDTARGEVVKRISRIDGGPFAGGLMVSNFYYWRRSQPITPAILRDFDARARREGCAGGLPPMRHSLTGRWGNYVSAYTIMAIYDCR</sequence>
<gene>
    <name evidence="1" type="ORF">ABXS05_20350</name>
    <name evidence="2" type="ORF">ACETRX_25290</name>
</gene>
<evidence type="ECO:0000313" key="1">
    <source>
        <dbReference type="EMBL" id="MEW9307916.1"/>
    </source>
</evidence>
<name>A0ABV6ZLE2_9HYPH</name>
<dbReference type="Proteomes" id="UP001555786">
    <property type="component" value="Unassembled WGS sequence"/>
</dbReference>
<evidence type="ECO:0000313" key="4">
    <source>
        <dbReference type="Proteomes" id="UP001595190"/>
    </source>
</evidence>
<evidence type="ECO:0000313" key="2">
    <source>
        <dbReference type="EMBL" id="MFC2252977.1"/>
    </source>
</evidence>
<reference evidence="2 4" key="2">
    <citation type="submission" date="2024-09" db="EMBL/GenBank/DDBJ databases">
        <title>Description of Labrys sedimenti sp. nov., isolated from a diclofenac-degrading enrichment culture, and genome-based reclassification of Labrys portucalensis as a later heterotypic synonym of Labrys neptuniae.</title>
        <authorList>
            <person name="Tancsics A."/>
            <person name="Csepanyi A."/>
        </authorList>
    </citation>
    <scope>NUCLEOTIDE SEQUENCE [LARGE SCALE GENOMIC DNA]</scope>
    <source>
        <strain evidence="2 4">LMG 23412</strain>
    </source>
</reference>
<comment type="caution">
    <text evidence="2">The sequence shown here is derived from an EMBL/GenBank/DDBJ whole genome shotgun (WGS) entry which is preliminary data.</text>
</comment>
<evidence type="ECO:0000313" key="3">
    <source>
        <dbReference type="Proteomes" id="UP001555786"/>
    </source>
</evidence>
<dbReference type="PROSITE" id="PS51257">
    <property type="entry name" value="PROKAR_LIPOPROTEIN"/>
    <property type="match status" value="1"/>
</dbReference>
<dbReference type="EMBL" id="JBHGPK010000015">
    <property type="protein sequence ID" value="MFC2252977.1"/>
    <property type="molecule type" value="Genomic_DNA"/>
</dbReference>
<dbReference type="Proteomes" id="UP001595190">
    <property type="component" value="Unassembled WGS sequence"/>
</dbReference>
<dbReference type="EMBL" id="JBFNQD010000007">
    <property type="protein sequence ID" value="MEW9307916.1"/>
    <property type="molecule type" value="Genomic_DNA"/>
</dbReference>
<dbReference type="RefSeq" id="WP_311942866.1">
    <property type="nucleotide sequence ID" value="NZ_JAVSCS010000037.1"/>
</dbReference>
<organism evidence="2 4">
    <name type="scientific">Labrys neptuniae</name>
    <dbReference type="NCBI Taxonomy" id="376174"/>
    <lineage>
        <taxon>Bacteria</taxon>
        <taxon>Pseudomonadati</taxon>
        <taxon>Pseudomonadota</taxon>
        <taxon>Alphaproteobacteria</taxon>
        <taxon>Hyphomicrobiales</taxon>
        <taxon>Xanthobacteraceae</taxon>
        <taxon>Labrys</taxon>
    </lineage>
</organism>
<reference evidence="1 3" key="1">
    <citation type="submission" date="2024-07" db="EMBL/GenBank/DDBJ databases">
        <title>Description of Labrys sedimenti sp. nov., isolated from a diclofenac-degrading enrichment culture.</title>
        <authorList>
            <person name="Tancsics A."/>
            <person name="Csepanyi A."/>
        </authorList>
    </citation>
    <scope>NUCLEOTIDE SEQUENCE [LARGE SCALE GENOMIC DNA]</scope>
    <source>
        <strain evidence="1 3">LMG 23578</strain>
    </source>
</reference>
<accession>A0ABV6ZLE2</accession>
<proteinExistence type="predicted"/>
<evidence type="ECO:0008006" key="5">
    <source>
        <dbReference type="Google" id="ProtNLM"/>
    </source>
</evidence>
<keyword evidence="3" id="KW-1185">Reference proteome</keyword>